<dbReference type="Pfam" id="PF18171">
    <property type="entry name" value="LSDAT_prok"/>
    <property type="match status" value="1"/>
</dbReference>
<name>A0A0F8XPA6_9ZZZZ</name>
<organism evidence="2">
    <name type="scientific">marine sediment metagenome</name>
    <dbReference type="NCBI Taxonomy" id="412755"/>
    <lineage>
        <taxon>unclassified sequences</taxon>
        <taxon>metagenomes</taxon>
        <taxon>ecological metagenomes</taxon>
    </lineage>
</organism>
<reference evidence="2" key="1">
    <citation type="journal article" date="2015" name="Nature">
        <title>Complex archaea that bridge the gap between prokaryotes and eukaryotes.</title>
        <authorList>
            <person name="Spang A."/>
            <person name="Saw J.H."/>
            <person name="Jorgensen S.L."/>
            <person name="Zaremba-Niedzwiedzka K."/>
            <person name="Martijn J."/>
            <person name="Lind A.E."/>
            <person name="van Eijk R."/>
            <person name="Schleper C."/>
            <person name="Guy L."/>
            <person name="Ettema T.J."/>
        </authorList>
    </citation>
    <scope>NUCLEOTIDE SEQUENCE</scope>
</reference>
<accession>A0A0F8XPA6</accession>
<protein>
    <recommendedName>
        <fullName evidence="1">LSDAT prokaryote domain-containing protein</fullName>
    </recommendedName>
</protein>
<proteinExistence type="predicted"/>
<comment type="caution">
    <text evidence="2">The sequence shown here is derived from an EMBL/GenBank/DDBJ whole genome shotgun (WGS) entry which is preliminary data.</text>
</comment>
<gene>
    <name evidence="2" type="ORF">LCGC14_2998540</name>
</gene>
<evidence type="ECO:0000259" key="1">
    <source>
        <dbReference type="Pfam" id="PF18171"/>
    </source>
</evidence>
<sequence>MEIQLADHNSMKKNILFSNGNRAQLLTPPYGTPVVAILKSLDIEQPKALIVLVGGASGLNESLKPRLNRLFSRGIAHAIADSNAMIMDGGTQAGVMEMMGQGIAGSFSGSN</sequence>
<dbReference type="EMBL" id="LAZR01061717">
    <property type="protein sequence ID" value="KKK63015.1"/>
    <property type="molecule type" value="Genomic_DNA"/>
</dbReference>
<evidence type="ECO:0000313" key="2">
    <source>
        <dbReference type="EMBL" id="KKK63015.1"/>
    </source>
</evidence>
<dbReference type="AlphaFoldDB" id="A0A0F8XPA6"/>
<feature type="domain" description="LSDAT prokaryote" evidence="1">
    <location>
        <begin position="48"/>
        <end position="101"/>
    </location>
</feature>
<dbReference type="InterPro" id="IPR041482">
    <property type="entry name" value="LSDAT_prok"/>
</dbReference>